<proteinExistence type="predicted"/>
<dbReference type="Pfam" id="PF00501">
    <property type="entry name" value="AMP-binding"/>
    <property type="match status" value="1"/>
</dbReference>
<organism evidence="2 3">
    <name type="scientific">Kitasatospora arboriphila</name>
    <dbReference type="NCBI Taxonomy" id="258052"/>
    <lineage>
        <taxon>Bacteria</taxon>
        <taxon>Bacillati</taxon>
        <taxon>Actinomycetota</taxon>
        <taxon>Actinomycetes</taxon>
        <taxon>Kitasatosporales</taxon>
        <taxon>Streptomycetaceae</taxon>
        <taxon>Kitasatospora</taxon>
    </lineage>
</organism>
<keyword evidence="3" id="KW-1185">Reference proteome</keyword>
<dbReference type="PANTHER" id="PTHR36932">
    <property type="entry name" value="CAPSULAR POLYSACCHARIDE BIOSYNTHESIS PROTEIN"/>
    <property type="match status" value="1"/>
</dbReference>
<dbReference type="Proteomes" id="UP001499987">
    <property type="component" value="Unassembled WGS sequence"/>
</dbReference>
<dbReference type="SUPFAM" id="SSF56801">
    <property type="entry name" value="Acetyl-CoA synthetase-like"/>
    <property type="match status" value="1"/>
</dbReference>
<evidence type="ECO:0000313" key="2">
    <source>
        <dbReference type="EMBL" id="GAA1118552.1"/>
    </source>
</evidence>
<dbReference type="InterPro" id="IPR053158">
    <property type="entry name" value="CapK_Type1_Caps_Biosynth"/>
</dbReference>
<accession>A0ABN1U4H0</accession>
<feature type="domain" description="AMP-dependent synthetase/ligase" evidence="1">
    <location>
        <begin position="112"/>
        <end position="310"/>
    </location>
</feature>
<dbReference type="Gene3D" id="3.40.50.12780">
    <property type="entry name" value="N-terminal domain of ligase-like"/>
    <property type="match status" value="1"/>
</dbReference>
<dbReference type="EMBL" id="BAAALD010000109">
    <property type="protein sequence ID" value="GAA1118552.1"/>
    <property type="molecule type" value="Genomic_DNA"/>
</dbReference>
<evidence type="ECO:0000313" key="3">
    <source>
        <dbReference type="Proteomes" id="UP001499987"/>
    </source>
</evidence>
<sequence length="460" mass="52589">MHLPRGIAGPLYWQEQRLRGRGSVRERLEWLRANQERTPAEIAELQFDKLRATVRHAYRTVPYYRRIMDERGLRDLDSPADLRKLPVLSRDVLLREQDALLSSEADRATLQTNFSSGSTGRRAQFQQDADFRLWMRAHQLRTYEWCSGWQLGDPFVLLWGSEIYWSFKQLTDRAENLLTNRREFNTFRLSPQLIDSVLDRLVRFRPALVSTYSNAMHLIAKEAERRQVRIPGLRAVQGTSEPLPPALRETIGRVLDCDVYDKYGMRETNIVSHEQPGGGPMLIQSENVFVEFLDENGDPCEDGQTGRLVLTTLNNRSMPLIRYETSDLAAPLPHTSALPYPCMTPVAGRLQDLIVTPSGDHIDAYLFSYLFMRFPEVHWFQVVQSEPDRLQIKVYTPEGLRKGTATELTERIRHHTGYPFTVEFDSLTRMPESSTGKFRLCVSELGAASTGGGARATATA</sequence>
<protein>
    <submittedName>
        <fullName evidence="2">AMP-binding protein</fullName>
    </submittedName>
</protein>
<comment type="caution">
    <text evidence="2">The sequence shown here is derived from an EMBL/GenBank/DDBJ whole genome shotgun (WGS) entry which is preliminary data.</text>
</comment>
<reference evidence="2 3" key="1">
    <citation type="journal article" date="2019" name="Int. J. Syst. Evol. Microbiol.">
        <title>The Global Catalogue of Microorganisms (GCM) 10K type strain sequencing project: providing services to taxonomists for standard genome sequencing and annotation.</title>
        <authorList>
            <consortium name="The Broad Institute Genomics Platform"/>
            <consortium name="The Broad Institute Genome Sequencing Center for Infectious Disease"/>
            <person name="Wu L."/>
            <person name="Ma J."/>
        </authorList>
    </citation>
    <scope>NUCLEOTIDE SEQUENCE [LARGE SCALE GENOMIC DNA]</scope>
    <source>
        <strain evidence="2 3">JCM 13002</strain>
    </source>
</reference>
<dbReference type="InterPro" id="IPR042099">
    <property type="entry name" value="ANL_N_sf"/>
</dbReference>
<name>A0ABN1U4H0_9ACTN</name>
<dbReference type="PANTHER" id="PTHR36932:SF1">
    <property type="entry name" value="CAPSULAR POLYSACCHARIDE BIOSYNTHESIS PROTEIN"/>
    <property type="match status" value="1"/>
</dbReference>
<dbReference type="RefSeq" id="WP_344627592.1">
    <property type="nucleotide sequence ID" value="NZ_BAAALD010000109.1"/>
</dbReference>
<dbReference type="InterPro" id="IPR000873">
    <property type="entry name" value="AMP-dep_synth/lig_dom"/>
</dbReference>
<gene>
    <name evidence="2" type="ORF">GCM10009663_68150</name>
</gene>
<evidence type="ECO:0000259" key="1">
    <source>
        <dbReference type="Pfam" id="PF00501"/>
    </source>
</evidence>